<dbReference type="OMA" id="QISITCY"/>
<reference evidence="2 3" key="1">
    <citation type="journal article" date="2020" name="Cell">
        <title>Large-Scale Comparative Analyses of Tick Genomes Elucidate Their Genetic Diversity and Vector Capacities.</title>
        <authorList>
            <consortium name="Tick Genome and Microbiome Consortium (TIGMIC)"/>
            <person name="Jia N."/>
            <person name="Wang J."/>
            <person name="Shi W."/>
            <person name="Du L."/>
            <person name="Sun Y."/>
            <person name="Zhan W."/>
            <person name="Jiang J.F."/>
            <person name="Wang Q."/>
            <person name="Zhang B."/>
            <person name="Ji P."/>
            <person name="Bell-Sakyi L."/>
            <person name="Cui X.M."/>
            <person name="Yuan T.T."/>
            <person name="Jiang B.G."/>
            <person name="Yang W.F."/>
            <person name="Lam T.T."/>
            <person name="Chang Q.C."/>
            <person name="Ding S.J."/>
            <person name="Wang X.J."/>
            <person name="Zhu J.G."/>
            <person name="Ruan X.D."/>
            <person name="Zhao L."/>
            <person name="Wei J.T."/>
            <person name="Ye R.Z."/>
            <person name="Que T.C."/>
            <person name="Du C.H."/>
            <person name="Zhou Y.H."/>
            <person name="Cheng J.X."/>
            <person name="Dai P.F."/>
            <person name="Guo W.B."/>
            <person name="Han X.H."/>
            <person name="Huang E.J."/>
            <person name="Li L.F."/>
            <person name="Wei W."/>
            <person name="Gao Y.C."/>
            <person name="Liu J.Z."/>
            <person name="Shao H.Z."/>
            <person name="Wang X."/>
            <person name="Wang C.C."/>
            <person name="Yang T.C."/>
            <person name="Huo Q.B."/>
            <person name="Li W."/>
            <person name="Chen H.Y."/>
            <person name="Chen S.E."/>
            <person name="Zhou L.G."/>
            <person name="Ni X.B."/>
            <person name="Tian J.H."/>
            <person name="Sheng Y."/>
            <person name="Liu T."/>
            <person name="Pan Y.S."/>
            <person name="Xia L.Y."/>
            <person name="Li J."/>
            <person name="Zhao F."/>
            <person name="Cao W.C."/>
        </authorList>
    </citation>
    <scope>NUCLEOTIDE SEQUENCE [LARGE SCALE GENOMIC DNA]</scope>
    <source>
        <strain evidence="2">HaeL-2018</strain>
    </source>
</reference>
<dbReference type="OrthoDB" id="6490365at2759"/>
<evidence type="ECO:0000313" key="3">
    <source>
        <dbReference type="Proteomes" id="UP000821853"/>
    </source>
</evidence>
<dbReference type="VEuPathDB" id="VectorBase:HLOH_042570"/>
<dbReference type="Proteomes" id="UP000821853">
    <property type="component" value="Chromosome 10"/>
</dbReference>
<evidence type="ECO:0000313" key="2">
    <source>
        <dbReference type="EMBL" id="KAH9363507.1"/>
    </source>
</evidence>
<keyword evidence="1" id="KW-0677">Repeat</keyword>
<dbReference type="InterPro" id="IPR052201">
    <property type="entry name" value="LRR-containing_regulator"/>
</dbReference>
<evidence type="ECO:0000256" key="1">
    <source>
        <dbReference type="ARBA" id="ARBA00022737"/>
    </source>
</evidence>
<dbReference type="AlphaFoldDB" id="A0A9J6FL28"/>
<sequence>MCPVELQLCPVDVSAESFSELCSALSSSHHVQGLTVELLNADRASLTSVRDMLKKNKSLKRVTLTSNDFNPDSSAQVSLGLRSNTSVTDLTLNFCHFKTSAGLLLAQLMEKNKALNQISITCYFDPQPGCLAALGRGLLRNRSIIDFSVVRWKDNECWHPNIGVALQRNVSRLHRAVWFVLKPSLERSEAEVFEQIESKACLLSRLMSATGMTEEEAQGAVRSAKRFIRLHFFSITGLFCRTLQCFAGSGTQIDSLNYECLLAIAKHLKVSDVLAR</sequence>
<comment type="caution">
    <text evidence="2">The sequence shown here is derived from an EMBL/GenBank/DDBJ whole genome shotgun (WGS) entry which is preliminary data.</text>
</comment>
<organism evidence="2 3">
    <name type="scientific">Haemaphysalis longicornis</name>
    <name type="common">Bush tick</name>
    <dbReference type="NCBI Taxonomy" id="44386"/>
    <lineage>
        <taxon>Eukaryota</taxon>
        <taxon>Metazoa</taxon>
        <taxon>Ecdysozoa</taxon>
        <taxon>Arthropoda</taxon>
        <taxon>Chelicerata</taxon>
        <taxon>Arachnida</taxon>
        <taxon>Acari</taxon>
        <taxon>Parasitiformes</taxon>
        <taxon>Ixodida</taxon>
        <taxon>Ixodoidea</taxon>
        <taxon>Ixodidae</taxon>
        <taxon>Haemaphysalinae</taxon>
        <taxon>Haemaphysalis</taxon>
    </lineage>
</organism>
<dbReference type="PANTHER" id="PTHR24111:SF0">
    <property type="entry name" value="LEUCINE-RICH REPEAT-CONTAINING PROTEIN"/>
    <property type="match status" value="1"/>
</dbReference>
<keyword evidence="3" id="KW-1185">Reference proteome</keyword>
<protein>
    <submittedName>
        <fullName evidence="2">Uncharacterized protein</fullName>
    </submittedName>
</protein>
<dbReference type="PANTHER" id="PTHR24111">
    <property type="entry name" value="LEUCINE-RICH REPEAT-CONTAINING PROTEIN 34"/>
    <property type="match status" value="1"/>
</dbReference>
<name>A0A9J6FL28_HAELO</name>
<accession>A0A9J6FL28</accession>
<proteinExistence type="predicted"/>
<dbReference type="EMBL" id="JABSTR010000002">
    <property type="protein sequence ID" value="KAH9363507.1"/>
    <property type="molecule type" value="Genomic_DNA"/>
</dbReference>
<dbReference type="SUPFAM" id="SSF52047">
    <property type="entry name" value="RNI-like"/>
    <property type="match status" value="1"/>
</dbReference>
<gene>
    <name evidence="2" type="ORF">HPB48_005960</name>
</gene>
<dbReference type="Gene3D" id="3.80.10.10">
    <property type="entry name" value="Ribonuclease Inhibitor"/>
    <property type="match status" value="1"/>
</dbReference>
<dbReference type="InterPro" id="IPR032675">
    <property type="entry name" value="LRR_dom_sf"/>
</dbReference>